<feature type="domain" description="Tyrosine-protein phosphatase" evidence="13">
    <location>
        <begin position="122"/>
        <end position="269"/>
    </location>
</feature>
<dbReference type="InterPro" id="IPR001179">
    <property type="entry name" value="PPIase_FKBP_dom"/>
</dbReference>
<keyword evidence="7" id="KW-0594">Phospholipid biosynthesis</keyword>
<reference evidence="16" key="1">
    <citation type="journal article" date="2021" name="J. Hered.">
        <title>Genome Assembly of Salicaceae Populus deltoides (Eastern Cottonwood) I-69 Based on Nanopore Sequencing and Hi-C Technologies.</title>
        <authorList>
            <person name="Bai S."/>
            <person name="Wu H."/>
            <person name="Zhang J."/>
            <person name="Pan Z."/>
            <person name="Zhao W."/>
            <person name="Li Z."/>
            <person name="Tong C."/>
        </authorList>
    </citation>
    <scope>NUCLEOTIDE SEQUENCE</scope>
    <source>
        <tissue evidence="16">Leaf</tissue>
    </source>
</reference>
<dbReference type="SUPFAM" id="SSF54534">
    <property type="entry name" value="FKBP-like"/>
    <property type="match status" value="1"/>
</dbReference>
<keyword evidence="3" id="KW-0444">Lipid biosynthesis</keyword>
<dbReference type="SMART" id="SM00195">
    <property type="entry name" value="DSPc"/>
    <property type="match status" value="1"/>
</dbReference>
<dbReference type="Pfam" id="PF00782">
    <property type="entry name" value="DSPc"/>
    <property type="match status" value="1"/>
</dbReference>
<evidence type="ECO:0000256" key="1">
    <source>
        <dbReference type="ARBA" id="ARBA00005189"/>
    </source>
</evidence>
<dbReference type="GO" id="GO:0048364">
    <property type="term" value="P:root development"/>
    <property type="evidence" value="ECO:0007669"/>
    <property type="project" value="UniProtKB-ARBA"/>
</dbReference>
<dbReference type="CDD" id="cd14524">
    <property type="entry name" value="PTPMT1"/>
    <property type="match status" value="1"/>
</dbReference>
<dbReference type="InterPro" id="IPR000387">
    <property type="entry name" value="Tyr_Pase_dom"/>
</dbReference>
<evidence type="ECO:0000313" key="16">
    <source>
        <dbReference type="EMBL" id="KAH8488243.1"/>
    </source>
</evidence>
<dbReference type="FunFam" id="3.90.190.10:FF:000051">
    <property type="entry name" value="Dual specificity phosphatase domain protein"/>
    <property type="match status" value="1"/>
</dbReference>
<keyword evidence="12" id="KW-0697">Rotamase</keyword>
<evidence type="ECO:0000256" key="5">
    <source>
        <dbReference type="ARBA" id="ARBA00022912"/>
    </source>
</evidence>
<comment type="function">
    <text evidence="11">Exhibits phosphatidylglycerophosphate phosphatase activity. Involved in root growth and columella cells organization. May possess protein phosphatase activity.</text>
</comment>
<dbReference type="InterPro" id="IPR046357">
    <property type="entry name" value="PPIase_dom_sf"/>
</dbReference>
<dbReference type="PROSITE" id="PS50059">
    <property type="entry name" value="FKBP_PPIASE"/>
    <property type="match status" value="1"/>
</dbReference>
<dbReference type="PROSITE" id="PS00383">
    <property type="entry name" value="TYR_PHOSPHATASE_1"/>
    <property type="match status" value="1"/>
</dbReference>
<evidence type="ECO:0000256" key="7">
    <source>
        <dbReference type="ARBA" id="ARBA00023209"/>
    </source>
</evidence>
<keyword evidence="6" id="KW-0443">Lipid metabolism</keyword>
<dbReference type="InterPro" id="IPR044239">
    <property type="entry name" value="FKBP20-2-like"/>
</dbReference>
<evidence type="ECO:0000256" key="11">
    <source>
        <dbReference type="ARBA" id="ARBA00053902"/>
    </source>
</evidence>
<dbReference type="Gene3D" id="3.90.190.10">
    <property type="entry name" value="Protein tyrosine phosphatase superfamily"/>
    <property type="match status" value="1"/>
</dbReference>
<evidence type="ECO:0000256" key="9">
    <source>
        <dbReference type="ARBA" id="ARBA00024192"/>
    </source>
</evidence>
<dbReference type="GO" id="GO:0003755">
    <property type="term" value="F:peptidyl-prolyl cis-trans isomerase activity"/>
    <property type="evidence" value="ECO:0007669"/>
    <property type="project" value="UniProtKB-KW"/>
</dbReference>
<sequence length="667" mass="75442">MGSIFVCIGFCPTTISSSLIVTNEPCFKVGPDRAQWVGDRIGARRRTGSWKNVWTSNFMKRWGFMKMYIEEIKGGDQDDNSCRNVVVLDAKRVLVGAGARALFYPTLLYNVLRNKIQSEFRWWDRVDQFILLGAVPFPTDVPRLQALGVSGVVTLNESYETLVPTSLYHAHDIDHLVIPTRDYLFAPLFSDICQAVDFIHENASLGKTTYVHCKAGRGRSTTIVLCYLVEHRHMTPKSAYEHVRSIRPRVLLASSQWQAVQDYYLLKVKKISIPGCMIIQKALDLPTKEDGKQDTAAFDDGSAVLVTESDLDGYDATCALGVVGNDMLREPSLACKVQFASQAAISRLSCLWLGYQPDQKSSTKKLKSSIRASQLSSITVDIRRRTRRRVQHPFVVLPDTSTTARWAISFFPGTKKWLVIVVTVFAYVSFVADINLIPCPAVGDLFSLKKRMYMYARMQNGHVVLCHEEKLRRRFLLFFSFSSGLLSTFPSYGKTKSKNPYDERRLLEQNKRIQKENNVPDDFPSFIREGFEVKVVAPENYIKRDSGLIYRDFEVGEGDCPKDGQQVTFHYVGYNESGRRIDSTYLQGSPAKIRMGTNALIPGFDEGIRDMRPGGKRRIIVPPELGPPVGPSTFFSSKQFEVFDVELLNVKDCQRRTIGFYSDVVCN</sequence>
<evidence type="ECO:0000256" key="4">
    <source>
        <dbReference type="ARBA" id="ARBA00022801"/>
    </source>
</evidence>
<dbReference type="Proteomes" id="UP000807159">
    <property type="component" value="Chromosome 14"/>
</dbReference>
<comment type="pathway">
    <text evidence="1">Lipid metabolism.</text>
</comment>
<dbReference type="SUPFAM" id="SSF52799">
    <property type="entry name" value="(Phosphotyrosine protein) phosphatases II"/>
    <property type="match status" value="1"/>
</dbReference>
<dbReference type="InterPro" id="IPR029021">
    <property type="entry name" value="Prot-tyrosine_phosphatase-like"/>
</dbReference>
<dbReference type="PANTHER" id="PTHR47414:SF1">
    <property type="entry name" value="PEPTIDYL-PROLYL CIS-TRANS ISOMERASE FKBP20-2, CHLOROPLASTIC"/>
    <property type="match status" value="1"/>
</dbReference>
<dbReference type="Pfam" id="PF00254">
    <property type="entry name" value="FKBP_C"/>
    <property type="match status" value="1"/>
</dbReference>
<evidence type="ECO:0000256" key="6">
    <source>
        <dbReference type="ARBA" id="ARBA00023098"/>
    </source>
</evidence>
<dbReference type="Gene3D" id="3.10.50.40">
    <property type="match status" value="1"/>
</dbReference>
<dbReference type="GO" id="GO:0008962">
    <property type="term" value="F:phosphatidylglycerophosphatase activity"/>
    <property type="evidence" value="ECO:0007669"/>
    <property type="project" value="UniProtKB-EC"/>
</dbReference>
<dbReference type="AlphaFoldDB" id="A0A8T2X773"/>
<evidence type="ECO:0000256" key="8">
    <source>
        <dbReference type="ARBA" id="ARBA00023264"/>
    </source>
</evidence>
<organism evidence="16 17">
    <name type="scientific">Populus deltoides</name>
    <name type="common">Eastern poplar</name>
    <name type="synonym">Eastern cottonwood</name>
    <dbReference type="NCBI Taxonomy" id="3696"/>
    <lineage>
        <taxon>Eukaryota</taxon>
        <taxon>Viridiplantae</taxon>
        <taxon>Streptophyta</taxon>
        <taxon>Embryophyta</taxon>
        <taxon>Tracheophyta</taxon>
        <taxon>Spermatophyta</taxon>
        <taxon>Magnoliopsida</taxon>
        <taxon>eudicotyledons</taxon>
        <taxon>Gunneridae</taxon>
        <taxon>Pentapetalae</taxon>
        <taxon>rosids</taxon>
        <taxon>fabids</taxon>
        <taxon>Malpighiales</taxon>
        <taxon>Salicaceae</taxon>
        <taxon>Saliceae</taxon>
        <taxon>Populus</taxon>
    </lineage>
</organism>
<comment type="similarity">
    <text evidence="2">Belongs to the protein-tyrosine phosphatase family. Non-receptor class dual specificity subfamily.</text>
</comment>
<comment type="caution">
    <text evidence="16">The sequence shown here is derived from an EMBL/GenBank/DDBJ whole genome shotgun (WGS) entry which is preliminary data.</text>
</comment>
<keyword evidence="5" id="KW-0904">Protein phosphatase</keyword>
<dbReference type="InterPro" id="IPR016130">
    <property type="entry name" value="Tyr_Pase_AS"/>
</dbReference>
<dbReference type="InterPro" id="IPR020422">
    <property type="entry name" value="TYR_PHOSPHATASE_DUAL_dom"/>
</dbReference>
<evidence type="ECO:0000256" key="12">
    <source>
        <dbReference type="PROSITE-ProRule" id="PRU00277"/>
    </source>
</evidence>
<proteinExistence type="inferred from homology"/>
<dbReference type="PANTHER" id="PTHR47414">
    <property type="entry name" value="PEPTIDYL-PROLYL CIS-TRANS ISOMERASE FKBP20-2, CHLOROPLASTIC"/>
    <property type="match status" value="1"/>
</dbReference>
<feature type="domain" description="Tyrosine specific protein phosphatases" evidence="14">
    <location>
        <begin position="190"/>
        <end position="258"/>
    </location>
</feature>
<dbReference type="InterPro" id="IPR000340">
    <property type="entry name" value="Dual-sp_phosphatase_cat-dom"/>
</dbReference>
<dbReference type="PROSITE" id="PS50054">
    <property type="entry name" value="TYR_PHOSPHATASE_DUAL"/>
    <property type="match status" value="1"/>
</dbReference>
<feature type="domain" description="PPIase FKBP-type" evidence="15">
    <location>
        <begin position="564"/>
        <end position="651"/>
    </location>
</feature>
<dbReference type="InterPro" id="IPR044596">
    <property type="entry name" value="PTPMT1-like"/>
</dbReference>
<keyword evidence="17" id="KW-1185">Reference proteome</keyword>
<gene>
    <name evidence="16" type="ORF">H0E87_024061</name>
</gene>
<comment type="pathway">
    <text evidence="9">Phospholipid metabolism; phosphatidylglycerol biosynthesis; phosphatidylglycerol from CDP-diacylglycerol: step 2/2.</text>
</comment>
<evidence type="ECO:0000313" key="17">
    <source>
        <dbReference type="Proteomes" id="UP000807159"/>
    </source>
</evidence>
<evidence type="ECO:0000256" key="3">
    <source>
        <dbReference type="ARBA" id="ARBA00022516"/>
    </source>
</evidence>
<evidence type="ECO:0000259" key="14">
    <source>
        <dbReference type="PROSITE" id="PS50056"/>
    </source>
</evidence>
<evidence type="ECO:0000256" key="2">
    <source>
        <dbReference type="ARBA" id="ARBA00008601"/>
    </source>
</evidence>
<accession>A0A8T2X773</accession>
<evidence type="ECO:0000256" key="10">
    <source>
        <dbReference type="ARBA" id="ARBA00050944"/>
    </source>
</evidence>
<dbReference type="EC" id="5.2.1.8" evidence="12"/>
<keyword evidence="12" id="KW-0413">Isomerase</keyword>
<comment type="catalytic activity">
    <reaction evidence="12">
        <text>[protein]-peptidylproline (omega=180) = [protein]-peptidylproline (omega=0)</text>
        <dbReference type="Rhea" id="RHEA:16237"/>
        <dbReference type="Rhea" id="RHEA-COMP:10747"/>
        <dbReference type="Rhea" id="RHEA-COMP:10748"/>
        <dbReference type="ChEBI" id="CHEBI:83833"/>
        <dbReference type="ChEBI" id="CHEBI:83834"/>
        <dbReference type="EC" id="5.2.1.8"/>
    </reaction>
</comment>
<keyword evidence="4" id="KW-0378">Hydrolase</keyword>
<protein>
    <recommendedName>
        <fullName evidence="12">peptidylprolyl isomerase</fullName>
        <ecNumber evidence="12">5.2.1.8</ecNumber>
    </recommendedName>
</protein>
<name>A0A8T2X773_POPDE</name>
<comment type="catalytic activity">
    <reaction evidence="10">
        <text>a 1,2-diacyl-sn-glycero-3-phospho-(1'-sn-glycero-3'-phosphate) + H2O = a 1,2-diacyl-sn-glycero-3-phospho-(1'-sn-glycerol) + phosphate</text>
        <dbReference type="Rhea" id="RHEA:33751"/>
        <dbReference type="ChEBI" id="CHEBI:15377"/>
        <dbReference type="ChEBI" id="CHEBI:43474"/>
        <dbReference type="ChEBI" id="CHEBI:60110"/>
        <dbReference type="ChEBI" id="CHEBI:64716"/>
        <dbReference type="EC" id="3.1.3.27"/>
    </reaction>
    <physiologicalReaction direction="left-to-right" evidence="10">
        <dbReference type="Rhea" id="RHEA:33752"/>
    </physiologicalReaction>
</comment>
<dbReference type="GO" id="GO:0004721">
    <property type="term" value="F:phosphoprotein phosphatase activity"/>
    <property type="evidence" value="ECO:0007669"/>
    <property type="project" value="UniProtKB-KW"/>
</dbReference>
<evidence type="ECO:0000259" key="13">
    <source>
        <dbReference type="PROSITE" id="PS50054"/>
    </source>
</evidence>
<dbReference type="PROSITE" id="PS50056">
    <property type="entry name" value="TYR_PHOSPHATASE_2"/>
    <property type="match status" value="1"/>
</dbReference>
<evidence type="ECO:0000259" key="15">
    <source>
        <dbReference type="PROSITE" id="PS50059"/>
    </source>
</evidence>
<dbReference type="EMBL" id="JACEGQ020000014">
    <property type="protein sequence ID" value="KAH8488243.1"/>
    <property type="molecule type" value="Genomic_DNA"/>
</dbReference>
<keyword evidence="8" id="KW-1208">Phospholipid metabolism</keyword>
<dbReference type="GO" id="GO:0008654">
    <property type="term" value="P:phospholipid biosynthetic process"/>
    <property type="evidence" value="ECO:0007669"/>
    <property type="project" value="UniProtKB-KW"/>
</dbReference>